<feature type="domain" description="HTH asnC-type" evidence="5">
    <location>
        <begin position="17"/>
        <end position="56"/>
    </location>
</feature>
<keyword evidence="1" id="KW-0805">Transcription regulation</keyword>
<dbReference type="InterPro" id="IPR036390">
    <property type="entry name" value="WH_DNA-bd_sf"/>
</dbReference>
<dbReference type="SUPFAM" id="SSF54909">
    <property type="entry name" value="Dimeric alpha+beta barrel"/>
    <property type="match status" value="1"/>
</dbReference>
<dbReference type="Pfam" id="PF13404">
    <property type="entry name" value="HTH_AsnC-type"/>
    <property type="match status" value="1"/>
</dbReference>
<dbReference type="GO" id="GO:0043200">
    <property type="term" value="P:response to amino acid"/>
    <property type="evidence" value="ECO:0007669"/>
    <property type="project" value="TreeGrafter"/>
</dbReference>
<dbReference type="InterPro" id="IPR036388">
    <property type="entry name" value="WH-like_DNA-bd_sf"/>
</dbReference>
<dbReference type="EMBL" id="WBJX01000003">
    <property type="protein sequence ID" value="KAB1637788.1"/>
    <property type="molecule type" value="Genomic_DNA"/>
</dbReference>
<dbReference type="InterPro" id="IPR019887">
    <property type="entry name" value="Tscrpt_reg_AsnC/Lrp_C"/>
</dbReference>
<evidence type="ECO:0000259" key="4">
    <source>
        <dbReference type="Pfam" id="PF01037"/>
    </source>
</evidence>
<accession>A0A7J5B1I2</accession>
<dbReference type="Gene3D" id="1.10.10.10">
    <property type="entry name" value="Winged helix-like DNA-binding domain superfamily/Winged helix DNA-binding domain"/>
    <property type="match status" value="2"/>
</dbReference>
<evidence type="ECO:0000313" key="7">
    <source>
        <dbReference type="Proteomes" id="UP000490386"/>
    </source>
</evidence>
<proteinExistence type="predicted"/>
<keyword evidence="3" id="KW-0804">Transcription</keyword>
<dbReference type="Gene3D" id="3.30.70.920">
    <property type="match status" value="1"/>
</dbReference>
<evidence type="ECO:0000313" key="6">
    <source>
        <dbReference type="EMBL" id="KAB1637788.1"/>
    </source>
</evidence>
<dbReference type="AlphaFoldDB" id="A0A7J5B1I2"/>
<organism evidence="6 7">
    <name type="scientific">Pseudoclavibacter terrae</name>
    <dbReference type="NCBI Taxonomy" id="1530195"/>
    <lineage>
        <taxon>Bacteria</taxon>
        <taxon>Bacillati</taxon>
        <taxon>Actinomycetota</taxon>
        <taxon>Actinomycetes</taxon>
        <taxon>Micrococcales</taxon>
        <taxon>Microbacteriaceae</taxon>
        <taxon>Pseudoclavibacter</taxon>
    </lineage>
</organism>
<dbReference type="PANTHER" id="PTHR30154">
    <property type="entry name" value="LEUCINE-RESPONSIVE REGULATORY PROTEIN"/>
    <property type="match status" value="1"/>
</dbReference>
<dbReference type="Pfam" id="PF01037">
    <property type="entry name" value="AsnC_trans_reg"/>
    <property type="match status" value="1"/>
</dbReference>
<evidence type="ECO:0000259" key="5">
    <source>
        <dbReference type="Pfam" id="PF13404"/>
    </source>
</evidence>
<dbReference type="InterPro" id="IPR019888">
    <property type="entry name" value="Tscrpt_reg_AsnC-like"/>
</dbReference>
<sequence>MFDMDLQVREVSPVLSESDLALIDVMQEDPRAPWAQIGQTIGVSAPTARRRWERLQSDDSAWVTTHVGWNSGVVTAIVAVQCRPGSVETVIEAFVTHPRVVTIAEITGDHDLMLTVLVPDVHELRRFLRLGLTSHADVARMRTMLVTRMFLDGSHWRSGFGTSSRQVEARDGSTSPSASLSPALATAISILERNGRAPSSELASALGVSEAHARRFVHRAVRSGHIVQRIDVQLEQPRWPYSLVLWMVVPAGRLYSAAARISQRQSVRACAALAGGSANLYAIVWLSSLAEAPDVEMQIVQDGDVRVVERSIMLHYSKRMGHVFDGSQRRTGHVPWVDGAAT</sequence>
<dbReference type="OrthoDB" id="4050641at2"/>
<evidence type="ECO:0000256" key="3">
    <source>
        <dbReference type="ARBA" id="ARBA00023163"/>
    </source>
</evidence>
<dbReference type="InterPro" id="IPR011008">
    <property type="entry name" value="Dimeric_a/b-barrel"/>
</dbReference>
<protein>
    <submittedName>
        <fullName evidence="6">Lrp/AsnC family transcriptional regulator</fullName>
    </submittedName>
</protein>
<dbReference type="GO" id="GO:0005829">
    <property type="term" value="C:cytosol"/>
    <property type="evidence" value="ECO:0007669"/>
    <property type="project" value="TreeGrafter"/>
</dbReference>
<keyword evidence="2" id="KW-0238">DNA-binding</keyword>
<dbReference type="SMART" id="SM00344">
    <property type="entry name" value="HTH_ASNC"/>
    <property type="match status" value="1"/>
</dbReference>
<comment type="caution">
    <text evidence="6">The sequence shown here is derived from an EMBL/GenBank/DDBJ whole genome shotgun (WGS) entry which is preliminary data.</text>
</comment>
<dbReference type="PANTHER" id="PTHR30154:SF34">
    <property type="entry name" value="TRANSCRIPTIONAL REGULATOR AZLB"/>
    <property type="match status" value="1"/>
</dbReference>
<keyword evidence="7" id="KW-1185">Reference proteome</keyword>
<dbReference type="InterPro" id="IPR000485">
    <property type="entry name" value="AsnC-type_HTH_dom"/>
</dbReference>
<gene>
    <name evidence="6" type="ORF">F8O03_11370</name>
</gene>
<dbReference type="SUPFAM" id="SSF46785">
    <property type="entry name" value="Winged helix' DNA-binding domain"/>
    <property type="match status" value="1"/>
</dbReference>
<feature type="domain" description="Transcription regulator AsnC/Lrp ligand binding" evidence="4">
    <location>
        <begin position="78"/>
        <end position="148"/>
    </location>
</feature>
<dbReference type="Proteomes" id="UP000490386">
    <property type="component" value="Unassembled WGS sequence"/>
</dbReference>
<evidence type="ECO:0000256" key="2">
    <source>
        <dbReference type="ARBA" id="ARBA00023125"/>
    </source>
</evidence>
<name>A0A7J5B1I2_9MICO</name>
<dbReference type="GO" id="GO:0043565">
    <property type="term" value="F:sequence-specific DNA binding"/>
    <property type="evidence" value="ECO:0007669"/>
    <property type="project" value="InterPro"/>
</dbReference>
<reference evidence="6 7" key="1">
    <citation type="submission" date="2019-09" db="EMBL/GenBank/DDBJ databases">
        <title>Phylogeny of genus Pseudoclavibacter and closely related genus.</title>
        <authorList>
            <person name="Li Y."/>
        </authorList>
    </citation>
    <scope>NUCLEOTIDE SEQUENCE [LARGE SCALE GENOMIC DNA]</scope>
    <source>
        <strain evidence="6 7">THG-MD12</strain>
    </source>
</reference>
<evidence type="ECO:0000256" key="1">
    <source>
        <dbReference type="ARBA" id="ARBA00023015"/>
    </source>
</evidence>